<organism evidence="1 2">
    <name type="scientific">Dentiscutata erythropus</name>
    <dbReference type="NCBI Taxonomy" id="1348616"/>
    <lineage>
        <taxon>Eukaryota</taxon>
        <taxon>Fungi</taxon>
        <taxon>Fungi incertae sedis</taxon>
        <taxon>Mucoromycota</taxon>
        <taxon>Glomeromycotina</taxon>
        <taxon>Glomeromycetes</taxon>
        <taxon>Diversisporales</taxon>
        <taxon>Gigasporaceae</taxon>
        <taxon>Dentiscutata</taxon>
    </lineage>
</organism>
<reference evidence="1" key="1">
    <citation type="submission" date="2021-06" db="EMBL/GenBank/DDBJ databases">
        <authorList>
            <person name="Kallberg Y."/>
            <person name="Tangrot J."/>
            <person name="Rosling A."/>
        </authorList>
    </citation>
    <scope>NUCLEOTIDE SEQUENCE</scope>
    <source>
        <strain evidence="1">MA453B</strain>
    </source>
</reference>
<comment type="caution">
    <text evidence="1">The sequence shown here is derived from an EMBL/GenBank/DDBJ whole genome shotgun (WGS) entry which is preliminary data.</text>
</comment>
<proteinExistence type="predicted"/>
<dbReference type="OrthoDB" id="2379882at2759"/>
<accession>A0A9N9JHM4</accession>
<dbReference type="Proteomes" id="UP000789405">
    <property type="component" value="Unassembled WGS sequence"/>
</dbReference>
<dbReference type="AlphaFoldDB" id="A0A9N9JHM4"/>
<gene>
    <name evidence="1" type="ORF">DERYTH_LOCUS19763</name>
</gene>
<name>A0A9N9JHM4_9GLOM</name>
<feature type="non-terminal residue" evidence="1">
    <location>
        <position position="1"/>
    </location>
</feature>
<keyword evidence="2" id="KW-1185">Reference proteome</keyword>
<protein>
    <submittedName>
        <fullName evidence="1">10018_t:CDS:1</fullName>
    </submittedName>
</protein>
<dbReference type="EMBL" id="CAJVPY010022171">
    <property type="protein sequence ID" value="CAG8782007.1"/>
    <property type="molecule type" value="Genomic_DNA"/>
</dbReference>
<evidence type="ECO:0000313" key="1">
    <source>
        <dbReference type="EMBL" id="CAG8782007.1"/>
    </source>
</evidence>
<evidence type="ECO:0000313" key="2">
    <source>
        <dbReference type="Proteomes" id="UP000789405"/>
    </source>
</evidence>
<sequence>ANKVSPYPKHLQIEEFFSNIKIQELKQKCIKIINKESKFNSSALALLEVLQLKAFNLKQFSKEKQALGIKGICSLLHIKTDIVDIYDKDTQYIGECLDIL</sequence>